<keyword evidence="7 9" id="KW-1133">Transmembrane helix</keyword>
<feature type="transmembrane region" description="Helical" evidence="9">
    <location>
        <begin position="130"/>
        <end position="158"/>
    </location>
</feature>
<feature type="transmembrane region" description="Helical" evidence="9">
    <location>
        <begin position="68"/>
        <end position="87"/>
    </location>
</feature>
<dbReference type="PANTHER" id="PTHR30413">
    <property type="entry name" value="INNER MEMBRANE TRANSPORT PERMEASE"/>
    <property type="match status" value="1"/>
</dbReference>
<dbReference type="STRING" id="658219.SAMN05216212_1909"/>
<evidence type="ECO:0000313" key="12">
    <source>
        <dbReference type="Proteomes" id="UP000199305"/>
    </source>
</evidence>
<name>A0A1G9AC30_9GAMM</name>
<feature type="transmembrane region" description="Helical" evidence="9">
    <location>
        <begin position="99"/>
        <end position="124"/>
    </location>
</feature>
<keyword evidence="3 9" id="KW-0813">Transport</keyword>
<feature type="transmembrane region" description="Helical" evidence="9">
    <location>
        <begin position="170"/>
        <end position="187"/>
    </location>
</feature>
<dbReference type="Pfam" id="PF01061">
    <property type="entry name" value="ABC2_membrane"/>
    <property type="match status" value="1"/>
</dbReference>
<evidence type="ECO:0000313" key="11">
    <source>
        <dbReference type="EMBL" id="SDK24100.1"/>
    </source>
</evidence>
<keyword evidence="8 9" id="KW-0472">Membrane</keyword>
<evidence type="ECO:0000256" key="6">
    <source>
        <dbReference type="ARBA" id="ARBA00022692"/>
    </source>
</evidence>
<dbReference type="PRINTS" id="PR00164">
    <property type="entry name" value="ABC2TRNSPORT"/>
</dbReference>
<evidence type="ECO:0000256" key="5">
    <source>
        <dbReference type="ARBA" id="ARBA00022519"/>
    </source>
</evidence>
<proteinExistence type="inferred from homology"/>
<evidence type="ECO:0000256" key="4">
    <source>
        <dbReference type="ARBA" id="ARBA00022475"/>
    </source>
</evidence>
<feature type="transmembrane region" description="Helical" evidence="9">
    <location>
        <begin position="218"/>
        <end position="239"/>
    </location>
</feature>
<accession>A0A1G9AC30</accession>
<evidence type="ECO:0000256" key="8">
    <source>
        <dbReference type="ARBA" id="ARBA00023136"/>
    </source>
</evidence>
<dbReference type="EMBL" id="FNFH01000003">
    <property type="protein sequence ID" value="SDK24100.1"/>
    <property type="molecule type" value="Genomic_DNA"/>
</dbReference>
<dbReference type="GO" id="GO:0015920">
    <property type="term" value="P:lipopolysaccharide transport"/>
    <property type="evidence" value="ECO:0007669"/>
    <property type="project" value="TreeGrafter"/>
</dbReference>
<dbReference type="InterPro" id="IPR047817">
    <property type="entry name" value="ABC2_TM_bact-type"/>
</dbReference>
<dbReference type="GO" id="GO:0043190">
    <property type="term" value="C:ATP-binding cassette (ABC) transporter complex"/>
    <property type="evidence" value="ECO:0007669"/>
    <property type="project" value="InterPro"/>
</dbReference>
<gene>
    <name evidence="11" type="ORF">SAMN05216212_1909</name>
</gene>
<dbReference type="AlphaFoldDB" id="A0A1G9AC30"/>
<evidence type="ECO:0000259" key="10">
    <source>
        <dbReference type="PROSITE" id="PS51012"/>
    </source>
</evidence>
<feature type="transmembrane region" description="Helical" evidence="9">
    <location>
        <begin position="26"/>
        <end position="48"/>
    </location>
</feature>
<keyword evidence="4 9" id="KW-1003">Cell membrane</keyword>
<comment type="subcellular location">
    <subcellularLocation>
        <location evidence="1 9">Cell inner membrane</location>
        <topology evidence="1 9">Multi-pass membrane protein</topology>
    </subcellularLocation>
</comment>
<keyword evidence="5" id="KW-0997">Cell inner membrane</keyword>
<dbReference type="GO" id="GO:0140359">
    <property type="term" value="F:ABC-type transporter activity"/>
    <property type="evidence" value="ECO:0007669"/>
    <property type="project" value="InterPro"/>
</dbReference>
<dbReference type="InterPro" id="IPR013525">
    <property type="entry name" value="ABC2_TM"/>
</dbReference>
<reference evidence="12" key="1">
    <citation type="submission" date="2016-10" db="EMBL/GenBank/DDBJ databases">
        <authorList>
            <person name="Varghese N."/>
            <person name="Submissions S."/>
        </authorList>
    </citation>
    <scope>NUCLEOTIDE SEQUENCE [LARGE SCALE GENOMIC DNA]</scope>
    <source>
        <strain evidence="12">CGMCC 1.10658</strain>
    </source>
</reference>
<dbReference type="InterPro" id="IPR000412">
    <property type="entry name" value="ABC_2_transport"/>
</dbReference>
<protein>
    <recommendedName>
        <fullName evidence="9">Transport permease protein</fullName>
    </recommendedName>
</protein>
<dbReference type="PIRSF" id="PIRSF006648">
    <property type="entry name" value="DrrB"/>
    <property type="match status" value="1"/>
</dbReference>
<organism evidence="11 12">
    <name type="scientific">Microbulbifer yueqingensis</name>
    <dbReference type="NCBI Taxonomy" id="658219"/>
    <lineage>
        <taxon>Bacteria</taxon>
        <taxon>Pseudomonadati</taxon>
        <taxon>Pseudomonadota</taxon>
        <taxon>Gammaproteobacteria</taxon>
        <taxon>Cellvibrionales</taxon>
        <taxon>Microbulbiferaceae</taxon>
        <taxon>Microbulbifer</taxon>
    </lineage>
</organism>
<keyword evidence="12" id="KW-1185">Reference proteome</keyword>
<evidence type="ECO:0000256" key="2">
    <source>
        <dbReference type="ARBA" id="ARBA00007783"/>
    </source>
</evidence>
<evidence type="ECO:0000256" key="3">
    <source>
        <dbReference type="ARBA" id="ARBA00022448"/>
    </source>
</evidence>
<dbReference type="PANTHER" id="PTHR30413:SF8">
    <property type="entry name" value="TRANSPORT PERMEASE PROTEIN"/>
    <property type="match status" value="1"/>
</dbReference>
<dbReference type="OrthoDB" id="9786910at2"/>
<keyword evidence="6 9" id="KW-0812">Transmembrane</keyword>
<comment type="similarity">
    <text evidence="2 9">Belongs to the ABC-2 integral membrane protein family.</text>
</comment>
<dbReference type="Proteomes" id="UP000199305">
    <property type="component" value="Unassembled WGS sequence"/>
</dbReference>
<dbReference type="RefSeq" id="WP_091512541.1">
    <property type="nucleotide sequence ID" value="NZ_FNFH01000003.1"/>
</dbReference>
<feature type="domain" description="ABC transmembrane type-2" evidence="10">
    <location>
        <begin position="24"/>
        <end position="242"/>
    </location>
</feature>
<dbReference type="PROSITE" id="PS51012">
    <property type="entry name" value="ABC_TM2"/>
    <property type="match status" value="1"/>
</dbReference>
<evidence type="ECO:0000256" key="9">
    <source>
        <dbReference type="RuleBase" id="RU361157"/>
    </source>
</evidence>
<sequence>MQLTDLVIYKTYAELRRDIASAYLGMLWWVLEPLLYMGAFYLIFALGIRSGGENFVSFLLCGLVPWKWFASTLMPACSSVLAHRGLIQQVYIPKAVLPLIPVAVNTVKFLLVLVLLLALLLALGHQPSLAWLYILPVALTQLYFILGCSLILAAVVPFVVDVRTLVNHGLMMLMFASGIFFDIQQFSPDVREFLYLNPMISIIESYRNVLLNSSQPDWTHLANVSGVSTVLCLLGLFLFRKFDRYYPKVMS</sequence>
<evidence type="ECO:0000256" key="7">
    <source>
        <dbReference type="ARBA" id="ARBA00022989"/>
    </source>
</evidence>
<evidence type="ECO:0000256" key="1">
    <source>
        <dbReference type="ARBA" id="ARBA00004429"/>
    </source>
</evidence>